<feature type="region of interest" description="Disordered" evidence="1">
    <location>
        <begin position="334"/>
        <end position="355"/>
    </location>
</feature>
<dbReference type="AlphaFoldDB" id="A0A517SGM2"/>
<dbReference type="KEGG" id="ccos:Pan44_33150"/>
<reference evidence="3 4" key="1">
    <citation type="submission" date="2019-02" db="EMBL/GenBank/DDBJ databases">
        <title>Deep-cultivation of Planctomycetes and their phenomic and genomic characterization uncovers novel biology.</title>
        <authorList>
            <person name="Wiegand S."/>
            <person name="Jogler M."/>
            <person name="Boedeker C."/>
            <person name="Pinto D."/>
            <person name="Vollmers J."/>
            <person name="Rivas-Marin E."/>
            <person name="Kohn T."/>
            <person name="Peeters S.H."/>
            <person name="Heuer A."/>
            <person name="Rast P."/>
            <person name="Oberbeckmann S."/>
            <person name="Bunk B."/>
            <person name="Jeske O."/>
            <person name="Meyerdierks A."/>
            <person name="Storesund J.E."/>
            <person name="Kallscheuer N."/>
            <person name="Luecker S."/>
            <person name="Lage O.M."/>
            <person name="Pohl T."/>
            <person name="Merkel B.J."/>
            <person name="Hornburger P."/>
            <person name="Mueller R.-W."/>
            <person name="Bruemmer F."/>
            <person name="Labrenz M."/>
            <person name="Spormann A.M."/>
            <person name="Op den Camp H."/>
            <person name="Overmann J."/>
            <person name="Amann R."/>
            <person name="Jetten M.S.M."/>
            <person name="Mascher T."/>
            <person name="Medema M.H."/>
            <person name="Devos D.P."/>
            <person name="Kaster A.-K."/>
            <person name="Ovreas L."/>
            <person name="Rohde M."/>
            <person name="Galperin M.Y."/>
            <person name="Jogler C."/>
        </authorList>
    </citation>
    <scope>NUCLEOTIDE SEQUENCE [LARGE SCALE GENOMIC DNA]</scope>
    <source>
        <strain evidence="3 4">Pan44</strain>
    </source>
</reference>
<dbReference type="Proteomes" id="UP000315700">
    <property type="component" value="Chromosome"/>
</dbReference>
<proteinExistence type="predicted"/>
<gene>
    <name evidence="3" type="ORF">Pan44_33150</name>
</gene>
<dbReference type="InParanoid" id="A0A517SGM2"/>
<feature type="signal peptide" evidence="2">
    <location>
        <begin position="1"/>
        <end position="28"/>
    </location>
</feature>
<dbReference type="RefSeq" id="WP_197453377.1">
    <property type="nucleotide sequence ID" value="NZ_CP036271.1"/>
</dbReference>
<accession>A0A517SGM2</accession>
<evidence type="ECO:0000256" key="1">
    <source>
        <dbReference type="SAM" id="MobiDB-lite"/>
    </source>
</evidence>
<feature type="chain" id="PRO_5021957019" description="Outer membrane protein beta-barrel domain-containing protein" evidence="2">
    <location>
        <begin position="29"/>
        <end position="436"/>
    </location>
</feature>
<dbReference type="EMBL" id="CP036271">
    <property type="protein sequence ID" value="QDT55272.1"/>
    <property type="molecule type" value="Genomic_DNA"/>
</dbReference>
<evidence type="ECO:0000313" key="4">
    <source>
        <dbReference type="Proteomes" id="UP000315700"/>
    </source>
</evidence>
<evidence type="ECO:0000256" key="2">
    <source>
        <dbReference type="SAM" id="SignalP"/>
    </source>
</evidence>
<evidence type="ECO:0000313" key="3">
    <source>
        <dbReference type="EMBL" id="QDT55272.1"/>
    </source>
</evidence>
<dbReference type="Pfam" id="PF07585">
    <property type="entry name" value="BBP7"/>
    <property type="match status" value="1"/>
</dbReference>
<organism evidence="3 4">
    <name type="scientific">Caulifigura coniformis</name>
    <dbReference type="NCBI Taxonomy" id="2527983"/>
    <lineage>
        <taxon>Bacteria</taxon>
        <taxon>Pseudomonadati</taxon>
        <taxon>Planctomycetota</taxon>
        <taxon>Planctomycetia</taxon>
        <taxon>Planctomycetales</taxon>
        <taxon>Planctomycetaceae</taxon>
        <taxon>Caulifigura</taxon>
    </lineage>
</organism>
<name>A0A517SGM2_9PLAN</name>
<keyword evidence="4" id="KW-1185">Reference proteome</keyword>
<dbReference type="InterPro" id="IPR011446">
    <property type="entry name" value="BBP7"/>
</dbReference>
<evidence type="ECO:0008006" key="5">
    <source>
        <dbReference type="Google" id="ProtNLM"/>
    </source>
</evidence>
<protein>
    <recommendedName>
        <fullName evidence="5">Outer membrane protein beta-barrel domain-containing protein</fullName>
    </recommendedName>
</protein>
<sequence precursor="true">MAVFSGAARRASACLTAFVCMTQGAAFAQYPNPNYSYLPYPTPHPYAPAQPLPAPCEQPVPRLVPDDGFFYDSDAQIDLVIRETIRGTYMRLEYLGWDIQEPGNNLLGVNIAGVANPRDPFLVQTASGSVGVAESLSTDRVDFQEINGIRGTVGIPFEYGTLEGSFWGLAEGSHTIEDRPFLRDNSAVSPRFIAIGLMTNGQVGDRVLLFDQSFSADYSASAWGSDVNFLYAAKNPRLGLGFQPLAGFRFLNYDESLSMRGVFDNSSGAYTDFGIIADPYESRIRSEVNNNVYALQVGFKADFKHQFFSLAFEPKLAFGANDYSTRVTTNDLRSFDDPTLDPGPNDIDDPATNSTTGRTVFSPTIDLGFSAKVHLSEWFHVRAGYNFIWTGNLARADRAINYNDISIADPPAVTARQRTDSILIQGFSIGGEIILP</sequence>
<keyword evidence="2" id="KW-0732">Signal</keyword>